<dbReference type="EMBL" id="BMVW01000018">
    <property type="protein sequence ID" value="GGZ35764.1"/>
    <property type="molecule type" value="Genomic_DNA"/>
</dbReference>
<accession>A0A918Q6M9</accession>
<feature type="region of interest" description="Disordered" evidence="1">
    <location>
        <begin position="69"/>
        <end position="89"/>
    </location>
</feature>
<evidence type="ECO:0000313" key="2">
    <source>
        <dbReference type="EMBL" id="GGZ35764.1"/>
    </source>
</evidence>
<dbReference type="Proteomes" id="UP000622166">
    <property type="component" value="Unassembled WGS sequence"/>
</dbReference>
<comment type="caution">
    <text evidence="2">The sequence shown here is derived from an EMBL/GenBank/DDBJ whole genome shotgun (WGS) entry which is preliminary data.</text>
</comment>
<name>A0A918Q6M9_9ACTN</name>
<evidence type="ECO:0008006" key="4">
    <source>
        <dbReference type="Google" id="ProtNLM"/>
    </source>
</evidence>
<feature type="compositionally biased region" description="Basic and acidic residues" evidence="1">
    <location>
        <begin position="78"/>
        <end position="89"/>
    </location>
</feature>
<sequence>MLVPDPKVVRQLLTRYATLRIAHAEQETPQTARGLTEVSDALCTLMGESRILDAITAADEVLLAASRTARARTGRVPDTGEEHSLSLAV</sequence>
<protein>
    <recommendedName>
        <fullName evidence="4">DUF5133 domain-containing protein</fullName>
    </recommendedName>
</protein>
<reference evidence="2" key="2">
    <citation type="submission" date="2020-09" db="EMBL/GenBank/DDBJ databases">
        <authorList>
            <person name="Sun Q."/>
            <person name="Ohkuma M."/>
        </authorList>
    </citation>
    <scope>NUCLEOTIDE SEQUENCE</scope>
    <source>
        <strain evidence="2">JCM 4815</strain>
    </source>
</reference>
<dbReference type="InterPro" id="IPR033457">
    <property type="entry name" value="DUF5133"/>
</dbReference>
<dbReference type="RefSeq" id="WP_189865638.1">
    <property type="nucleotide sequence ID" value="NZ_BMVW01000018.1"/>
</dbReference>
<dbReference type="Pfam" id="PF17196">
    <property type="entry name" value="DUF5133"/>
    <property type="match status" value="1"/>
</dbReference>
<dbReference type="AlphaFoldDB" id="A0A918Q6M9"/>
<keyword evidence="3" id="KW-1185">Reference proteome</keyword>
<proteinExistence type="predicted"/>
<organism evidence="2 3">
    <name type="scientific">Streptomyces poonensis</name>
    <dbReference type="NCBI Taxonomy" id="68255"/>
    <lineage>
        <taxon>Bacteria</taxon>
        <taxon>Bacillati</taxon>
        <taxon>Actinomycetota</taxon>
        <taxon>Actinomycetes</taxon>
        <taxon>Kitasatosporales</taxon>
        <taxon>Streptomycetaceae</taxon>
        <taxon>Streptomyces</taxon>
    </lineage>
</organism>
<gene>
    <name evidence="2" type="ORF">GCM10010365_65860</name>
</gene>
<evidence type="ECO:0000313" key="3">
    <source>
        <dbReference type="Proteomes" id="UP000622166"/>
    </source>
</evidence>
<evidence type="ECO:0000256" key="1">
    <source>
        <dbReference type="SAM" id="MobiDB-lite"/>
    </source>
</evidence>
<reference evidence="2" key="1">
    <citation type="journal article" date="2014" name="Int. J. Syst. Evol. Microbiol.">
        <title>Complete genome sequence of Corynebacterium casei LMG S-19264T (=DSM 44701T), isolated from a smear-ripened cheese.</title>
        <authorList>
            <consortium name="US DOE Joint Genome Institute (JGI-PGF)"/>
            <person name="Walter F."/>
            <person name="Albersmeier A."/>
            <person name="Kalinowski J."/>
            <person name="Ruckert C."/>
        </authorList>
    </citation>
    <scope>NUCLEOTIDE SEQUENCE</scope>
    <source>
        <strain evidence="2">JCM 4815</strain>
    </source>
</reference>